<evidence type="ECO:0000313" key="5">
    <source>
        <dbReference type="Proteomes" id="UP001333110"/>
    </source>
</evidence>
<dbReference type="SUPFAM" id="SSF56112">
    <property type="entry name" value="Protein kinase-like (PK-like)"/>
    <property type="match status" value="1"/>
</dbReference>
<sequence>MAGAGGAWDREQEPPPSRETELEPARPPPLPGKTQRALVQARGSVRARCSSLDLGAPGPPDPMLDTPRGRPPRPPDSALIYSNVGELRAHLVPRKASRGEGAGRPPSQPDRDPLPPPLPKKQLQRAESLPEQGPSQHRRGDPTPWASGIFYSMPPPHLRHEEGAPSSTPPRDRPSWGPKKPLTKCQSLGEPVARSSLQKALSPSPAELTFGTVDGELGQLLQRLEGPAGVCGVVLGCQAAALARLSARIQEELVGLEERQQLLEAELAGKNWAALSILDREPCCESGDAWYFRVGFTFEQTQLVLAAKPFQQAPTGSEGVGGAQHCAWVGPGLVALSRGGGPAQDKAPHGSVLAQLAMHRLSLQVPKPGCASLGVQSSLGAHCSIQRLISRFTDRLPRELVLPGSPGKQSRSPSGEEPAHLATYPVLQVFISPEVPCQTLAGFVKGSHGLHRTSPGHYERLACLLLLQVCMGLEHLRVQNMAQGDLCPENLLLVRCPCPPRSQHGKEASLSLPRLLISSFFKVKDKRRPCSTSQEQDWTKGLATPPSPVADELNVGMLIYQILHVDISLENTLGFRSNRLPEIPSLSIYSTGLKRLAMLLLHRDPCKRVSIEQARSILQVLLWGPRQELFARSKKTLTLLQSWVEVKRALLLLKFAENSAAAGASPGLEEWLCCQYFKEVTEHTLYQVTQTLYTP</sequence>
<keyword evidence="5" id="KW-1185">Reference proteome</keyword>
<feature type="coiled-coil region" evidence="2">
    <location>
        <begin position="239"/>
        <end position="266"/>
    </location>
</feature>
<evidence type="ECO:0000256" key="2">
    <source>
        <dbReference type="SAM" id="Coils"/>
    </source>
</evidence>
<gene>
    <name evidence="4" type="ORF">QYF61_017047</name>
</gene>
<dbReference type="Proteomes" id="UP001333110">
    <property type="component" value="Unassembled WGS sequence"/>
</dbReference>
<name>A0AAN7N3I9_MYCAM</name>
<comment type="caution">
    <text evidence="4">The sequence shown here is derived from an EMBL/GenBank/DDBJ whole genome shotgun (WGS) entry which is preliminary data.</text>
</comment>
<feature type="region of interest" description="Disordered" evidence="3">
    <location>
        <begin position="1"/>
        <end position="190"/>
    </location>
</feature>
<evidence type="ECO:0000256" key="3">
    <source>
        <dbReference type="SAM" id="MobiDB-lite"/>
    </source>
</evidence>
<dbReference type="PANTHER" id="PTHR22972:SF6">
    <property type="entry name" value="PROTEIN PEAK3"/>
    <property type="match status" value="1"/>
</dbReference>
<dbReference type="GO" id="GO:0015629">
    <property type="term" value="C:actin cytoskeleton"/>
    <property type="evidence" value="ECO:0007669"/>
    <property type="project" value="TreeGrafter"/>
</dbReference>
<reference evidence="4 5" key="1">
    <citation type="journal article" date="2023" name="J. Hered.">
        <title>Chromosome-level genome of the wood stork (Mycteria americana) provides insight into avian chromosome evolution.</title>
        <authorList>
            <person name="Flamio R. Jr."/>
            <person name="Ramstad K.M."/>
        </authorList>
    </citation>
    <scope>NUCLEOTIDE SEQUENCE [LARGE SCALE GENOMIC DNA]</scope>
    <source>
        <strain evidence="4">JAX WOST 10</strain>
    </source>
</reference>
<evidence type="ECO:0000256" key="1">
    <source>
        <dbReference type="ARBA" id="ARBA00038349"/>
    </source>
</evidence>
<dbReference type="AlphaFoldDB" id="A0AAN7N3I9"/>
<protein>
    <submittedName>
        <fullName evidence="4">Uncharacterized protein</fullName>
    </submittedName>
</protein>
<dbReference type="Gene3D" id="1.10.510.10">
    <property type="entry name" value="Transferase(Phosphotransferase) domain 1"/>
    <property type="match status" value="1"/>
</dbReference>
<dbReference type="GO" id="GO:0004672">
    <property type="term" value="F:protein kinase activity"/>
    <property type="evidence" value="ECO:0007669"/>
    <property type="project" value="TreeGrafter"/>
</dbReference>
<keyword evidence="2" id="KW-0175">Coiled coil</keyword>
<dbReference type="InterPro" id="IPR011009">
    <property type="entry name" value="Kinase-like_dom_sf"/>
</dbReference>
<dbReference type="InterPro" id="IPR051511">
    <property type="entry name" value="MitoQC_Scaffold_Kinases"/>
</dbReference>
<dbReference type="GO" id="GO:0005925">
    <property type="term" value="C:focal adhesion"/>
    <property type="evidence" value="ECO:0007669"/>
    <property type="project" value="TreeGrafter"/>
</dbReference>
<feature type="compositionally biased region" description="Basic and acidic residues" evidence="3">
    <location>
        <begin position="8"/>
        <end position="24"/>
    </location>
</feature>
<dbReference type="EMBL" id="JAUNZN010000026">
    <property type="protein sequence ID" value="KAK4808027.1"/>
    <property type="molecule type" value="Genomic_DNA"/>
</dbReference>
<comment type="similarity">
    <text evidence="1">Belongs to the protein kinase superfamily.</text>
</comment>
<accession>A0AAN7N3I9</accession>
<proteinExistence type="inferred from homology"/>
<dbReference type="PANTHER" id="PTHR22972">
    <property type="entry name" value="SERINE/THREONINE PROTEIN KINASE"/>
    <property type="match status" value="1"/>
</dbReference>
<evidence type="ECO:0000313" key="4">
    <source>
        <dbReference type="EMBL" id="KAK4808027.1"/>
    </source>
</evidence>
<organism evidence="4 5">
    <name type="scientific">Mycteria americana</name>
    <name type="common">Wood stork</name>
    <dbReference type="NCBI Taxonomy" id="33587"/>
    <lineage>
        <taxon>Eukaryota</taxon>
        <taxon>Metazoa</taxon>
        <taxon>Chordata</taxon>
        <taxon>Craniata</taxon>
        <taxon>Vertebrata</taxon>
        <taxon>Euteleostomi</taxon>
        <taxon>Archelosauria</taxon>
        <taxon>Archosauria</taxon>
        <taxon>Dinosauria</taxon>
        <taxon>Saurischia</taxon>
        <taxon>Theropoda</taxon>
        <taxon>Coelurosauria</taxon>
        <taxon>Aves</taxon>
        <taxon>Neognathae</taxon>
        <taxon>Neoaves</taxon>
        <taxon>Aequornithes</taxon>
        <taxon>Ciconiiformes</taxon>
        <taxon>Ciconiidae</taxon>
        <taxon>Mycteria</taxon>
    </lineage>
</organism>